<keyword evidence="4" id="KW-0645">Protease</keyword>
<dbReference type="GO" id="GO:0004843">
    <property type="term" value="F:cysteine-type deubiquitinase activity"/>
    <property type="evidence" value="ECO:0007669"/>
    <property type="project" value="UniProtKB-EC"/>
</dbReference>
<feature type="region of interest" description="Disordered" evidence="8">
    <location>
        <begin position="1"/>
        <end position="147"/>
    </location>
</feature>
<evidence type="ECO:0000259" key="10">
    <source>
        <dbReference type="PROSITE" id="PS51283"/>
    </source>
</evidence>
<keyword evidence="6" id="KW-0378">Hydrolase</keyword>
<dbReference type="Proteomes" id="UP000799640">
    <property type="component" value="Unassembled WGS sequence"/>
</dbReference>
<dbReference type="SUPFAM" id="SSF54001">
    <property type="entry name" value="Cysteine proteinases"/>
    <property type="match status" value="1"/>
</dbReference>
<dbReference type="InterPro" id="IPR018200">
    <property type="entry name" value="USP_CS"/>
</dbReference>
<feature type="compositionally biased region" description="Gly residues" evidence="8">
    <location>
        <begin position="1348"/>
        <end position="1364"/>
    </location>
</feature>
<name>A0A6G1HXL9_9PEZI</name>
<feature type="compositionally biased region" description="Low complexity" evidence="8">
    <location>
        <begin position="1365"/>
        <end position="1375"/>
    </location>
</feature>
<dbReference type="PROSITE" id="PS51283">
    <property type="entry name" value="DUSP"/>
    <property type="match status" value="1"/>
</dbReference>
<reference evidence="11" key="1">
    <citation type="journal article" date="2020" name="Stud. Mycol.">
        <title>101 Dothideomycetes genomes: a test case for predicting lifestyles and emergence of pathogens.</title>
        <authorList>
            <person name="Haridas S."/>
            <person name="Albert R."/>
            <person name="Binder M."/>
            <person name="Bloem J."/>
            <person name="Labutti K."/>
            <person name="Salamov A."/>
            <person name="Andreopoulos B."/>
            <person name="Baker S."/>
            <person name="Barry K."/>
            <person name="Bills G."/>
            <person name="Bluhm B."/>
            <person name="Cannon C."/>
            <person name="Castanera R."/>
            <person name="Culley D."/>
            <person name="Daum C."/>
            <person name="Ezra D."/>
            <person name="Gonzalez J."/>
            <person name="Henrissat B."/>
            <person name="Kuo A."/>
            <person name="Liang C."/>
            <person name="Lipzen A."/>
            <person name="Lutzoni F."/>
            <person name="Magnuson J."/>
            <person name="Mondo S."/>
            <person name="Nolan M."/>
            <person name="Ohm R."/>
            <person name="Pangilinan J."/>
            <person name="Park H.-J."/>
            <person name="Ramirez L."/>
            <person name="Alfaro M."/>
            <person name="Sun H."/>
            <person name="Tritt A."/>
            <person name="Yoshinaga Y."/>
            <person name="Zwiers L.-H."/>
            <person name="Turgeon B."/>
            <person name="Goodwin S."/>
            <person name="Spatafora J."/>
            <person name="Crous P."/>
            <person name="Grigoriev I."/>
        </authorList>
    </citation>
    <scope>NUCLEOTIDE SEQUENCE</scope>
    <source>
        <strain evidence="11">CBS 262.69</strain>
    </source>
</reference>
<evidence type="ECO:0000313" key="11">
    <source>
        <dbReference type="EMBL" id="KAF2400684.1"/>
    </source>
</evidence>
<dbReference type="PANTHER" id="PTHR21646">
    <property type="entry name" value="UBIQUITIN CARBOXYL-TERMINAL HYDROLASE"/>
    <property type="match status" value="1"/>
</dbReference>
<gene>
    <name evidence="11" type="ORF">EJ06DRAFT_521410</name>
</gene>
<dbReference type="EC" id="3.4.19.12" evidence="3"/>
<proteinExistence type="inferred from homology"/>
<dbReference type="OrthoDB" id="952271at2759"/>
<keyword evidence="5" id="KW-0833">Ubl conjugation pathway</keyword>
<dbReference type="InterPro" id="IPR001394">
    <property type="entry name" value="Peptidase_C19_UCH"/>
</dbReference>
<protein>
    <recommendedName>
        <fullName evidence="3">ubiquitinyl hydrolase 1</fullName>
        <ecNumber evidence="3">3.4.19.12</ecNumber>
    </recommendedName>
</protein>
<dbReference type="SUPFAM" id="SSF143791">
    <property type="entry name" value="DUSP-like"/>
    <property type="match status" value="1"/>
</dbReference>
<feature type="domain" description="USP" evidence="9">
    <location>
        <begin position="495"/>
        <end position="1305"/>
    </location>
</feature>
<dbReference type="InterPro" id="IPR028889">
    <property type="entry name" value="USP"/>
</dbReference>
<feature type="domain" description="DUSP" evidence="10">
    <location>
        <begin position="144"/>
        <end position="267"/>
    </location>
</feature>
<dbReference type="GO" id="GO:0006508">
    <property type="term" value="P:proteolysis"/>
    <property type="evidence" value="ECO:0007669"/>
    <property type="project" value="UniProtKB-KW"/>
</dbReference>
<evidence type="ECO:0000256" key="2">
    <source>
        <dbReference type="ARBA" id="ARBA00009085"/>
    </source>
</evidence>
<comment type="catalytic activity">
    <reaction evidence="1">
        <text>Thiol-dependent hydrolysis of ester, thioester, amide, peptide and isopeptide bonds formed by the C-terminal Gly of ubiquitin (a 76-residue protein attached to proteins as an intracellular targeting signal).</text>
        <dbReference type="EC" id="3.4.19.12"/>
    </reaction>
</comment>
<evidence type="ECO:0000256" key="8">
    <source>
        <dbReference type="SAM" id="MobiDB-lite"/>
    </source>
</evidence>
<evidence type="ECO:0000256" key="5">
    <source>
        <dbReference type="ARBA" id="ARBA00022786"/>
    </source>
</evidence>
<evidence type="ECO:0000256" key="6">
    <source>
        <dbReference type="ARBA" id="ARBA00022801"/>
    </source>
</evidence>
<dbReference type="PANTHER" id="PTHR21646:SF24">
    <property type="entry name" value="UBIQUITIN CARBOXYL-TERMINAL HYDROLASE"/>
    <property type="match status" value="1"/>
</dbReference>
<keyword evidence="12" id="KW-1185">Reference proteome</keyword>
<keyword evidence="7" id="KW-0788">Thiol protease</keyword>
<dbReference type="Pfam" id="PF06337">
    <property type="entry name" value="DUSP"/>
    <property type="match status" value="1"/>
</dbReference>
<organism evidence="11 12">
    <name type="scientific">Trichodelitschia bisporula</name>
    <dbReference type="NCBI Taxonomy" id="703511"/>
    <lineage>
        <taxon>Eukaryota</taxon>
        <taxon>Fungi</taxon>
        <taxon>Dikarya</taxon>
        <taxon>Ascomycota</taxon>
        <taxon>Pezizomycotina</taxon>
        <taxon>Dothideomycetes</taxon>
        <taxon>Dothideomycetes incertae sedis</taxon>
        <taxon>Phaeotrichales</taxon>
        <taxon>Phaeotrichaceae</taxon>
        <taxon>Trichodelitschia</taxon>
    </lineage>
</organism>
<dbReference type="InterPro" id="IPR006615">
    <property type="entry name" value="Pept_C19_DUSP"/>
</dbReference>
<dbReference type="InterPro" id="IPR035927">
    <property type="entry name" value="DUSP-like_sf"/>
</dbReference>
<sequence>MALDTGMEELGTVQRSTETAEGTVGKHAAEPVPANENLSPDTQPPKSRSSSPAKRRASEMDDEAPQSVANDAMDVDTASSPAPARILRDASVDMLNGSASSSGTTANTPGTTDADGSSATSLPDQGVDREMEDVRPRAPDSQRPSYDEQIAIVLEDYSQRVPEEGDVGFAISGNWVSRVLARGSDGAAPRDKSALEGEVGPVDNSDLLGKKPWLSGLVDEKGEPFIPLVPGLRFGEDVLIMSQMAFDKIVSWYGVSSGQPIIKRYAHDTSPEGGQPNVQWEMYPPIFTIKKVLNTAEGTTMQVIRDRSEKAPRILSSRNGHFQTFLAQVKEKLHIPKEKKVRVWRVITEDLPLGTDGPDNNKESSVFSPPPSRDASPIRTADPMIMDVKAFNDLAEGTQREMVDVKDETANPNYNGRLTMDIIGLAADQTLIIEEQATTGNFVSERGRQTTTKNGSSHLVPKKTSTATSSKASSPAPSMMTRGRARAQGRSRGSVGLSNLGNTCYMNSALQCIRACEELTTYFLETCWKQELNSSNPLGHNGAIARAYAGLIESLYSPNLTSFAPRNFKAQLGRYAPMFSGYGQQDSQEFMSFLVDGLHEDLNRIIKKPYSENPESDDKTVHDPEAIRELGEKYRANYRARNDSVVMDLMNGFYKNTMVCPACDKVSITFDPFSLLTLQLPIDQPWSHKFTFIPLQGRPVEIEVEIDKNSSVQNLKDFVASRIPGLNSAKLAVVELFSNKFYRAFEDRMSIAECQIQNRDDMVVYELEDPLSSYQTLPKKKTKKYKSMLTLEAPSSDEEMPDHETGPGKFLVSVFNRIPKQNMSGNQLTLWPTLISLTHEEAQDYDEILRKVLARVAVMTTRDILNEDSTRFSGFSPRPDAETDDESYTTTSADTTVKANSVEGEDGLVDITMRDDAPSSPRSRRPSILRPGAYIPPEHRRLFEMKYFTAGSDVIPSGWNYIDSGRNHPPIRSRIPKEVPASPESAPSSPGSPTSAEVESDADDDEYTPAASQRDPVKTSYSVNPPDSEDELFSAKPGSGNGKRKNKTYGKKGAKGKPKIKGRGKHAHVHHNTRPQRAAATGHATAAASESSDTDGILLRPGEAIILDWDPEAFDALFNGSPSDEIRGRDTRLDAELLPDKKLEERRRLRMARKRSGVTLEDCFAETAKGEILTEENAWFCSRCKEMRLASKRLEIWTVPDVLVIHLKRFGISRGFRDKIDVLVDFPVEGLDLNGKVGLAEGKDLIYDLFAVDNHYGGLGGGHYTAYARNFVDGKWYEYNDSHVSVKTPQGVITPAAYLLFYRRRSATPLGPDYLQELVATARAPPSSDDENGNTPGSASPSDDEAGNGRGGPGFGRGAGGERGSGAAAEAEGAGSMLMLPAYAGQVTRE</sequence>
<dbReference type="GO" id="GO:0016579">
    <property type="term" value="P:protein deubiquitination"/>
    <property type="evidence" value="ECO:0007669"/>
    <property type="project" value="InterPro"/>
</dbReference>
<feature type="region of interest" description="Disordered" evidence="8">
    <location>
        <begin position="970"/>
        <end position="1095"/>
    </location>
</feature>
<feature type="compositionally biased region" description="Low complexity" evidence="8">
    <location>
        <begin position="978"/>
        <end position="997"/>
    </location>
</feature>
<dbReference type="Pfam" id="PF00443">
    <property type="entry name" value="UCH"/>
    <property type="match status" value="1"/>
</dbReference>
<comment type="similarity">
    <text evidence="2">Belongs to the peptidase C19 family.</text>
</comment>
<evidence type="ECO:0000256" key="1">
    <source>
        <dbReference type="ARBA" id="ARBA00000707"/>
    </source>
</evidence>
<dbReference type="PROSITE" id="PS00973">
    <property type="entry name" value="USP_2"/>
    <property type="match status" value="1"/>
</dbReference>
<evidence type="ECO:0000256" key="3">
    <source>
        <dbReference type="ARBA" id="ARBA00012759"/>
    </source>
</evidence>
<evidence type="ECO:0000256" key="4">
    <source>
        <dbReference type="ARBA" id="ARBA00022670"/>
    </source>
</evidence>
<dbReference type="Gene3D" id="3.90.70.10">
    <property type="entry name" value="Cysteine proteinases"/>
    <property type="match status" value="2"/>
</dbReference>
<dbReference type="Gene3D" id="3.30.2230.10">
    <property type="entry name" value="DUSP-like"/>
    <property type="match status" value="1"/>
</dbReference>
<feature type="compositionally biased region" description="Low complexity" evidence="8">
    <location>
        <begin position="96"/>
        <end position="116"/>
    </location>
</feature>
<evidence type="ECO:0000256" key="7">
    <source>
        <dbReference type="ARBA" id="ARBA00022807"/>
    </source>
</evidence>
<feature type="compositionally biased region" description="Polar residues" evidence="8">
    <location>
        <begin position="888"/>
        <end position="899"/>
    </location>
</feature>
<feature type="compositionally biased region" description="Basic residues" evidence="8">
    <location>
        <begin position="1042"/>
        <end position="1074"/>
    </location>
</feature>
<accession>A0A6G1HXL9</accession>
<feature type="compositionally biased region" description="Low complexity" evidence="8">
    <location>
        <begin position="462"/>
        <end position="478"/>
    </location>
</feature>
<feature type="region of interest" description="Disordered" evidence="8">
    <location>
        <begin position="353"/>
        <end position="379"/>
    </location>
</feature>
<dbReference type="PROSITE" id="PS00972">
    <property type="entry name" value="USP_1"/>
    <property type="match status" value="1"/>
</dbReference>
<feature type="compositionally biased region" description="Low complexity" evidence="8">
    <location>
        <begin position="1078"/>
        <end position="1095"/>
    </location>
</feature>
<evidence type="ECO:0000313" key="12">
    <source>
        <dbReference type="Proteomes" id="UP000799640"/>
    </source>
</evidence>
<evidence type="ECO:0000259" key="9">
    <source>
        <dbReference type="PROSITE" id="PS50235"/>
    </source>
</evidence>
<dbReference type="InterPro" id="IPR038765">
    <property type="entry name" value="Papain-like_cys_pep_sf"/>
</dbReference>
<dbReference type="EMBL" id="ML996694">
    <property type="protein sequence ID" value="KAF2400684.1"/>
    <property type="molecule type" value="Genomic_DNA"/>
</dbReference>
<feature type="region of interest" description="Disordered" evidence="8">
    <location>
        <begin position="869"/>
        <end position="933"/>
    </location>
</feature>
<feature type="compositionally biased region" description="Basic and acidic residues" evidence="8">
    <location>
        <begin position="126"/>
        <end position="140"/>
    </location>
</feature>
<dbReference type="PROSITE" id="PS50235">
    <property type="entry name" value="USP_3"/>
    <property type="match status" value="1"/>
</dbReference>
<feature type="region of interest" description="Disordered" evidence="8">
    <location>
        <begin position="1323"/>
        <end position="1379"/>
    </location>
</feature>
<dbReference type="InterPro" id="IPR050185">
    <property type="entry name" value="Ub_carboxyl-term_hydrolase"/>
</dbReference>
<feature type="region of interest" description="Disordered" evidence="8">
    <location>
        <begin position="443"/>
        <end position="493"/>
    </location>
</feature>
<feature type="compositionally biased region" description="Acidic residues" evidence="8">
    <location>
        <begin position="998"/>
        <end position="1007"/>
    </location>
</feature>